<dbReference type="InterPro" id="IPR054567">
    <property type="entry name" value="NNH7"/>
</dbReference>
<organism evidence="3 4">
    <name type="scientific">Streptomonospora nanhaiensis</name>
    <dbReference type="NCBI Taxonomy" id="1323731"/>
    <lineage>
        <taxon>Bacteria</taxon>
        <taxon>Bacillati</taxon>
        <taxon>Actinomycetota</taxon>
        <taxon>Actinomycetes</taxon>
        <taxon>Streptosporangiales</taxon>
        <taxon>Nocardiopsidaceae</taxon>
        <taxon>Streptomonospora</taxon>
    </lineage>
</organism>
<dbReference type="SUPFAM" id="SSF52540">
    <property type="entry name" value="P-loop containing nucleoside triphosphate hydrolases"/>
    <property type="match status" value="1"/>
</dbReference>
<comment type="caution">
    <text evidence="3">The sequence shown here is derived from an EMBL/GenBank/DDBJ whole genome shotgun (WGS) entry which is preliminary data.</text>
</comment>
<dbReference type="InterPro" id="IPR027417">
    <property type="entry name" value="P-loop_NTPase"/>
</dbReference>
<keyword evidence="4" id="KW-1185">Reference proteome</keyword>
<reference evidence="3 4" key="1">
    <citation type="submission" date="2020-07" db="EMBL/GenBank/DDBJ databases">
        <title>Sequencing the genomes of 1000 actinobacteria strains.</title>
        <authorList>
            <person name="Klenk H.-P."/>
        </authorList>
    </citation>
    <scope>NUCLEOTIDE SEQUENCE [LARGE SCALE GENOMIC DNA]</scope>
    <source>
        <strain evidence="3 4">DSM 45927</strain>
    </source>
</reference>
<evidence type="ECO:0000256" key="1">
    <source>
        <dbReference type="SAM" id="MobiDB-lite"/>
    </source>
</evidence>
<dbReference type="Proteomes" id="UP000575985">
    <property type="component" value="Unassembled WGS sequence"/>
</dbReference>
<dbReference type="RefSeq" id="WP_179766299.1">
    <property type="nucleotide sequence ID" value="NZ_JACCFO010000001.1"/>
</dbReference>
<dbReference type="EMBL" id="JACCFO010000001">
    <property type="protein sequence ID" value="NYI94643.1"/>
    <property type="molecule type" value="Genomic_DNA"/>
</dbReference>
<feature type="region of interest" description="Disordered" evidence="1">
    <location>
        <begin position="1065"/>
        <end position="1123"/>
    </location>
</feature>
<name>A0A853BH56_9ACTN</name>
<sequence length="1123" mass="122230">MARRLRYADALRLLGRDDSAVLDVGEKLADGGLAALGVPDLFGLRAEMVRIGRRALTGLREKITGVSRMDRTERVAAALEVLVVVSAFEGLGRALEDAGAPLSADGLRLTTAEQWELADELAHPDTRDGISAWLDPESRAVEWMTLAGNLYPALTGSGQGRSEPRPDEEAWERFESACTRHAERHFTELFRQLAADVPEFGVWAAMAEHAATRDRVAEVQTGLGGLRDTLAAMEPRAAADRRRAELAAVYRAALDRPLLRTADLPDGLRLPTLESSYLAPAGRLQVVTTGSAPSSESAWARVPLREDLQTVLAGLLTQPGAVLRPIVILGHPGAGKSVLTEMLAARLSAADFLPLRVELRAVRPNAPIHAQIEEGLAATLHTSVEWRDLADAAEGALPVVILDGFDELLQATGVNRSDYLEQVQEFQDRQRTIGNPVAVIVTSRTVVADRARFPALTPVLRLEPFDDRRVARMVGIWNGANGAALRARGLVPLSPEAVLRFRELAEQPLLLLMLLVYDSADNALARSEAGLSRSALYEQLLTMFAEREVRKHHAYLAPAELERAVEDELHRLEVVALAMFARLRQYVTAAELDQDLAVLMPDAGVRPADPGLHGALSDAHQVLGRFFFVHESQARTDAHNASVYEFLHATFGEYLVARAVTAELAELLEARRFAARRHRGAPPLDDGLFYALTSFALLAGTRPMVEFTQEMLDRRIAGDDAERAAYRELLVELFREAPYPAAGRSYTAYQPRRMPVTERQASYTANLALLVTRVCPEGIELSELLGTDRGWLYEWGGLASQWRRLPNSQWHGQVDAIRLRHLDFDGPAPRSVLTREDHGPVNVGECVGFELVSESREPISVRNPYGVVLPYQSLTSTLLRSSAMRVQGSVGRMVIVLLPYLAHVGDELATWLAGPHGGQPWSEAHDILELRLGPPRPATENEARRRLRCYRRLLTGARLDGSHVLVLRQAVEDLSQLSDGESEQGGSYGDTLRRTVRFALSQFEGLSPEVAAAPGALERVLHRLTREDPKTEAGLGSPQEVLDRLRASGSSDPAQGWAGRVRLRAEGSDQVGPSPADAGPATGAGGAVMSSAGPAPAQQGPRPETHPFDPPYGHSGSGAGVPG</sequence>
<dbReference type="AlphaFoldDB" id="A0A853BH56"/>
<dbReference type="InterPro" id="IPR003593">
    <property type="entry name" value="AAA+_ATPase"/>
</dbReference>
<dbReference type="SMART" id="SM00382">
    <property type="entry name" value="AAA"/>
    <property type="match status" value="1"/>
</dbReference>
<evidence type="ECO:0000313" key="4">
    <source>
        <dbReference type="Proteomes" id="UP000575985"/>
    </source>
</evidence>
<gene>
    <name evidence="3" type="ORF">HNR12_000920</name>
</gene>
<dbReference type="Pfam" id="PF22738">
    <property type="entry name" value="NNH7"/>
    <property type="match status" value="1"/>
</dbReference>
<protein>
    <recommendedName>
        <fullName evidence="2">AAA+ ATPase domain-containing protein</fullName>
    </recommendedName>
</protein>
<evidence type="ECO:0000313" key="3">
    <source>
        <dbReference type="EMBL" id="NYI94643.1"/>
    </source>
</evidence>
<accession>A0A853BH56</accession>
<proteinExistence type="predicted"/>
<dbReference type="Gene3D" id="3.40.50.300">
    <property type="entry name" value="P-loop containing nucleotide triphosphate hydrolases"/>
    <property type="match status" value="1"/>
</dbReference>
<feature type="compositionally biased region" description="Low complexity" evidence="1">
    <location>
        <begin position="1072"/>
        <end position="1081"/>
    </location>
</feature>
<feature type="domain" description="AAA+ ATPase" evidence="2">
    <location>
        <begin position="322"/>
        <end position="466"/>
    </location>
</feature>
<evidence type="ECO:0000259" key="2">
    <source>
        <dbReference type="SMART" id="SM00382"/>
    </source>
</evidence>
<feature type="compositionally biased region" description="Low complexity" evidence="1">
    <location>
        <begin position="1090"/>
        <end position="1101"/>
    </location>
</feature>